<dbReference type="PANTHER" id="PTHR22812">
    <property type="entry name" value="CHROMOBOX PROTEIN"/>
    <property type="match status" value="1"/>
</dbReference>
<evidence type="ECO:0000313" key="5">
    <source>
        <dbReference type="Proteomes" id="UP000695000"/>
    </source>
</evidence>
<dbReference type="Pfam" id="PF00385">
    <property type="entry name" value="Chromo"/>
    <property type="match status" value="2"/>
</dbReference>
<feature type="compositionally biased region" description="Acidic residues" evidence="3">
    <location>
        <begin position="189"/>
        <end position="203"/>
    </location>
</feature>
<evidence type="ECO:0000313" key="6">
    <source>
        <dbReference type="RefSeq" id="XP_017786163.1"/>
    </source>
</evidence>
<dbReference type="InterPro" id="IPR023779">
    <property type="entry name" value="Chromodomain_CS"/>
</dbReference>
<gene>
    <name evidence="6" type="primary">LOC108569213</name>
</gene>
<feature type="region of interest" description="Disordered" evidence="3">
    <location>
        <begin position="175"/>
        <end position="203"/>
    </location>
</feature>
<dbReference type="InterPro" id="IPR051219">
    <property type="entry name" value="Heterochromatin_chromo-domain"/>
</dbReference>
<evidence type="ECO:0000256" key="1">
    <source>
        <dbReference type="ARBA" id="ARBA00004123"/>
    </source>
</evidence>
<feature type="compositionally biased region" description="Polar residues" evidence="3">
    <location>
        <begin position="1"/>
        <end position="13"/>
    </location>
</feature>
<feature type="domain" description="Chromo" evidence="4">
    <location>
        <begin position="51"/>
        <end position="109"/>
    </location>
</feature>
<comment type="subcellular location">
    <subcellularLocation>
        <location evidence="1">Nucleus</location>
    </subcellularLocation>
</comment>
<sequence length="203" mass="23721">MSTNKSKPTMSTNKSKRRMSTNISKPTMRTNKSKPRMSTNKSKQAKEAEKYTVDKIVKKRIQNGVVEYFLKWSGYRDSENTWEPECNLKCPELVREFETECTKKHMEDKLKKRKFAADVYAVEKIVGKRIQNDIVQYFLKWRGYGVSENTWEPESNLDCPELIWEFEAELAKKNKEEKLKKQSPPSPVSDDDSEVDSPPIEDP</sequence>
<proteinExistence type="predicted"/>
<dbReference type="SUPFAM" id="SSF54160">
    <property type="entry name" value="Chromo domain-like"/>
    <property type="match status" value="2"/>
</dbReference>
<keyword evidence="2" id="KW-0539">Nucleus</keyword>
<dbReference type="RefSeq" id="XP_017786163.1">
    <property type="nucleotide sequence ID" value="XM_017930674.1"/>
</dbReference>
<dbReference type="SMART" id="SM00298">
    <property type="entry name" value="CHROMO"/>
    <property type="match status" value="2"/>
</dbReference>
<feature type="compositionally biased region" description="Polar residues" evidence="3">
    <location>
        <begin position="20"/>
        <end position="42"/>
    </location>
</feature>
<dbReference type="PROSITE" id="PS00598">
    <property type="entry name" value="CHROMO_1"/>
    <property type="match status" value="2"/>
</dbReference>
<accession>A0ABM1NH63</accession>
<protein>
    <submittedName>
        <fullName evidence="6">Chromobox protein homolog 3-like</fullName>
    </submittedName>
</protein>
<feature type="domain" description="Chromo" evidence="4">
    <location>
        <begin position="120"/>
        <end position="178"/>
    </location>
</feature>
<organism evidence="5 6">
    <name type="scientific">Nicrophorus vespilloides</name>
    <name type="common">Boreal carrion beetle</name>
    <dbReference type="NCBI Taxonomy" id="110193"/>
    <lineage>
        <taxon>Eukaryota</taxon>
        <taxon>Metazoa</taxon>
        <taxon>Ecdysozoa</taxon>
        <taxon>Arthropoda</taxon>
        <taxon>Hexapoda</taxon>
        <taxon>Insecta</taxon>
        <taxon>Pterygota</taxon>
        <taxon>Neoptera</taxon>
        <taxon>Endopterygota</taxon>
        <taxon>Coleoptera</taxon>
        <taxon>Polyphaga</taxon>
        <taxon>Staphyliniformia</taxon>
        <taxon>Silphidae</taxon>
        <taxon>Nicrophorinae</taxon>
        <taxon>Nicrophorus</taxon>
    </lineage>
</organism>
<dbReference type="InterPro" id="IPR017984">
    <property type="entry name" value="Chromo_dom_subgr"/>
</dbReference>
<dbReference type="PRINTS" id="PR00504">
    <property type="entry name" value="CHROMODOMAIN"/>
</dbReference>
<dbReference type="PROSITE" id="PS50013">
    <property type="entry name" value="CHROMO_2"/>
    <property type="match status" value="2"/>
</dbReference>
<keyword evidence="5" id="KW-1185">Reference proteome</keyword>
<dbReference type="Gene3D" id="2.40.50.40">
    <property type="match status" value="2"/>
</dbReference>
<dbReference type="InterPro" id="IPR000953">
    <property type="entry name" value="Chromo/chromo_shadow_dom"/>
</dbReference>
<dbReference type="InterPro" id="IPR016197">
    <property type="entry name" value="Chromo-like_dom_sf"/>
</dbReference>
<dbReference type="GeneID" id="108569213"/>
<reference evidence="6" key="1">
    <citation type="submission" date="2025-08" db="UniProtKB">
        <authorList>
            <consortium name="RefSeq"/>
        </authorList>
    </citation>
    <scope>IDENTIFICATION</scope>
    <source>
        <tissue evidence="6">Whole Larva</tissue>
    </source>
</reference>
<evidence type="ECO:0000256" key="3">
    <source>
        <dbReference type="SAM" id="MobiDB-lite"/>
    </source>
</evidence>
<dbReference type="InterPro" id="IPR023780">
    <property type="entry name" value="Chromo_domain"/>
</dbReference>
<evidence type="ECO:0000259" key="4">
    <source>
        <dbReference type="PROSITE" id="PS50013"/>
    </source>
</evidence>
<evidence type="ECO:0000256" key="2">
    <source>
        <dbReference type="ARBA" id="ARBA00023242"/>
    </source>
</evidence>
<name>A0ABM1NH63_NICVS</name>
<dbReference type="Proteomes" id="UP000695000">
    <property type="component" value="Unplaced"/>
</dbReference>
<feature type="region of interest" description="Disordered" evidence="3">
    <location>
        <begin position="1"/>
        <end position="48"/>
    </location>
</feature>